<organism evidence="7 8">
    <name type="scientific">Paramecium octaurelia</name>
    <dbReference type="NCBI Taxonomy" id="43137"/>
    <lineage>
        <taxon>Eukaryota</taxon>
        <taxon>Sar</taxon>
        <taxon>Alveolata</taxon>
        <taxon>Ciliophora</taxon>
        <taxon>Intramacronucleata</taxon>
        <taxon>Oligohymenophorea</taxon>
        <taxon>Peniculida</taxon>
        <taxon>Parameciidae</taxon>
        <taxon>Paramecium</taxon>
    </lineage>
</organism>
<evidence type="ECO:0000313" key="8">
    <source>
        <dbReference type="Proteomes" id="UP000683925"/>
    </source>
</evidence>
<evidence type="ECO:0008006" key="9">
    <source>
        <dbReference type="Google" id="ProtNLM"/>
    </source>
</evidence>
<keyword evidence="5" id="KW-1133">Transmembrane helix</keyword>
<keyword evidence="8" id="KW-1185">Reference proteome</keyword>
<proteinExistence type="predicted"/>
<evidence type="ECO:0000313" key="7">
    <source>
        <dbReference type="EMBL" id="CAD8182793.1"/>
    </source>
</evidence>
<reference evidence="7" key="1">
    <citation type="submission" date="2021-01" db="EMBL/GenBank/DDBJ databases">
        <authorList>
            <consortium name="Genoscope - CEA"/>
            <person name="William W."/>
        </authorList>
    </citation>
    <scope>NUCLEOTIDE SEQUENCE</scope>
</reference>
<keyword evidence="5" id="KW-0812">Transmembrane</keyword>
<name>A0A8S1W1H9_PAROT</name>
<feature type="transmembrane region" description="Helical" evidence="5">
    <location>
        <begin position="1150"/>
        <end position="1168"/>
    </location>
</feature>
<dbReference type="OrthoDB" id="304690at2759"/>
<evidence type="ECO:0000256" key="3">
    <source>
        <dbReference type="ARBA" id="ARBA00023157"/>
    </source>
</evidence>
<evidence type="ECO:0000256" key="1">
    <source>
        <dbReference type="ARBA" id="ARBA00022729"/>
    </source>
</evidence>
<comment type="caution">
    <text evidence="7">The sequence shown here is derived from an EMBL/GenBank/DDBJ whole genome shotgun (WGS) entry which is preliminary data.</text>
</comment>
<evidence type="ECO:0000256" key="5">
    <source>
        <dbReference type="SAM" id="Phobius"/>
    </source>
</evidence>
<protein>
    <recommendedName>
        <fullName evidence="9">Insulin-like growth factor binding protein, N-terminal</fullName>
    </recommendedName>
</protein>
<keyword evidence="3" id="KW-1015">Disulfide bond</keyword>
<feature type="transmembrane region" description="Helical" evidence="5">
    <location>
        <begin position="1212"/>
        <end position="1233"/>
    </location>
</feature>
<keyword evidence="1 6" id="KW-0732">Signal</keyword>
<gene>
    <name evidence="7" type="ORF">POCTA_138.1.T0790225</name>
</gene>
<dbReference type="PANTHER" id="PTHR39767:SF2">
    <property type="entry name" value="CHROMOSOME UNDETERMINED SCAFFOLD_1, WHOLE GENOME SHOTGUN SEQUENCE"/>
    <property type="match status" value="1"/>
</dbReference>
<keyword evidence="5" id="KW-0472">Membrane</keyword>
<dbReference type="PANTHER" id="PTHR39767">
    <property type="entry name" value="CALCIUM/CALMODULIN-BINDING MEMBRANE PROTEIN PCM4-RELATED"/>
    <property type="match status" value="1"/>
</dbReference>
<feature type="transmembrane region" description="Helical" evidence="5">
    <location>
        <begin position="1087"/>
        <end position="1106"/>
    </location>
</feature>
<evidence type="ECO:0000256" key="2">
    <source>
        <dbReference type="ARBA" id="ARBA00022737"/>
    </source>
</evidence>
<feature type="transmembrane region" description="Helical" evidence="5">
    <location>
        <begin position="1055"/>
        <end position="1075"/>
    </location>
</feature>
<feature type="signal peptide" evidence="6">
    <location>
        <begin position="1"/>
        <end position="19"/>
    </location>
</feature>
<dbReference type="EMBL" id="CAJJDP010000078">
    <property type="protein sequence ID" value="CAD8182793.1"/>
    <property type="molecule type" value="Genomic_DNA"/>
</dbReference>
<keyword evidence="4" id="KW-0175">Coiled coil</keyword>
<keyword evidence="2" id="KW-0677">Repeat</keyword>
<feature type="transmembrane region" description="Helical" evidence="5">
    <location>
        <begin position="899"/>
        <end position="921"/>
    </location>
</feature>
<dbReference type="Proteomes" id="UP000683925">
    <property type="component" value="Unassembled WGS sequence"/>
</dbReference>
<dbReference type="OMA" id="LICEFIQ"/>
<dbReference type="InterPro" id="IPR011936">
    <property type="entry name" value="Myxo_disulph_rpt"/>
</dbReference>
<feature type="coiled-coil region" evidence="4">
    <location>
        <begin position="1255"/>
        <end position="1282"/>
    </location>
</feature>
<evidence type="ECO:0000256" key="4">
    <source>
        <dbReference type="SAM" id="Coils"/>
    </source>
</evidence>
<dbReference type="Pfam" id="PF13948">
    <property type="entry name" value="DUF4215"/>
    <property type="match status" value="5"/>
</dbReference>
<accession>A0A8S1W1H9</accession>
<evidence type="ECO:0000256" key="6">
    <source>
        <dbReference type="SAM" id="SignalP"/>
    </source>
</evidence>
<feature type="chain" id="PRO_5035829348" description="Insulin-like growth factor binding protein, N-terminal" evidence="6">
    <location>
        <begin position="20"/>
        <end position="1297"/>
    </location>
</feature>
<sequence>MLLIFIILSITSSQTLVYSAFSDTNLTGIDDWNFQNIDSSVTKITKCGSAKIIGGYDKFAHKQAATKLLQLPPHYRMKISLTLYIIDTWDSNEFFQVYVDQLLAYNVKYSGLTGTENICGQVNRNDSIHQISMELDHTGLTTFIYLTSTLNGDARDESWGFKNFKLYLFLCPPECLACTSQDTDVDCNTWMLAHSSYTEFNFLDFVTDGWIVTGGDNDKQKCLNIPTICGKGKCGKGTSLNLILSNLPLHTQMKIKLKYLRNGSWEWTDHFKTTVDGVLIWESALTSLPNYLYGICGIDYQDVFINIDMTFPHYEKTPEIFITNNLDESYSNESFGVRDIQILIKRAKCGNNVVEQEEECDDGNLSPFDGCFGCMFQCVDGCSVCQNMICLGCFKGWTYLEYEFKCEKQIYQQLSIITVQEEYTQPQSFPSIDNCEVSLLEICIVCQNGFIFNQFTSKCESICKDQIAPQQELCQYSYLSSHCNRCYLQCIDHCLQCNSGICQVCENDYFLEENYCFQVEKRNLCQPQCQICVDNICYKCEIGQILILGQCQNICGDQIAQYALEECVCDLNCQECINTICYSCKNNLKLLDNQCIGTCGDLVVQDSEDCDDGNDIEFDGCFDCRYSCPIGCNNCEKGICLDLCLKGFYFMNNSCSTICGDSIIAGNEQCDDNNTSEYDGCYLCKFSCPLNCYECIDGTCNNCNVGFQLNENQCSNVCGDGILQNEEECDDGNLDSGDGCSKKCQVEIDWICNQDTDCTFIKYPQLICEFIQQKNQYQYARIKFSKDVQLLSDINFKNAIELSIIDLNQTYYNITLMEVQAAQYQVSSQVEYTLQIEIFTNLIKQPILTVKLTQQLYNDNLAPLVNMVDYLQLNQPNYLTDQQVQIAQAIQFVSKVSFLSIYALSIILILLGNALSLWGMLDALQQQSYLKFINVLYPQTLIIYFQSSELISMQSLLDSIGDLSQNTSLLSFPYIESYEKFKFYQVNADITEGFRSEIIVFLTLLFFYMSSLLFVRVISILEMSSLLQGFPRFVRFLQRQKRKLNKLIKKCDRRFIHNTLLACSWDLIFMAMLEISSNHDFSSSRTYVRLTITFIIIIVIFVLILYQMTGLITWKRQNLDQYWFEKQAFFLLIKKILIILVLVFCQCEQILQTLLMTLINGFYLMYVINTKATEEFEIQIKNIIMEASLTLFTASTILNWDILQRYFEYNFIIIVSWIQIFLLVSVLISYLFFELYDFINLIKSKITKILEKRIRKLSSDEEQQSQNKANELQKENFQLRKNIYSRVETFYQIQIKK</sequence>
<feature type="transmembrane region" description="Helical" evidence="5">
    <location>
        <begin position="1127"/>
        <end position="1144"/>
    </location>
</feature>
<dbReference type="NCBIfam" id="TIGR02232">
    <property type="entry name" value="myxo_disulf_rpt"/>
    <property type="match status" value="3"/>
</dbReference>
<feature type="transmembrane region" description="Helical" evidence="5">
    <location>
        <begin position="998"/>
        <end position="1018"/>
    </location>
</feature>